<dbReference type="PANTHER" id="PTHR46268:SF15">
    <property type="entry name" value="UNIVERSAL STRESS PROTEIN HP_0031"/>
    <property type="match status" value="1"/>
</dbReference>
<dbReference type="AlphaFoldDB" id="A0A1A7R7V4"/>
<evidence type="ECO:0000313" key="4">
    <source>
        <dbReference type="EMBL" id="OBX27568.1"/>
    </source>
</evidence>
<evidence type="ECO:0000256" key="1">
    <source>
        <dbReference type="ARBA" id="ARBA00008791"/>
    </source>
</evidence>
<dbReference type="STRING" id="1443941.A9J31_10095"/>
<proteinExistence type="inferred from homology"/>
<dbReference type="CDD" id="cd00293">
    <property type="entry name" value="USP-like"/>
    <property type="match status" value="1"/>
</dbReference>
<dbReference type="Pfam" id="PF00582">
    <property type="entry name" value="Usp"/>
    <property type="match status" value="1"/>
</dbReference>
<dbReference type="PANTHER" id="PTHR46268">
    <property type="entry name" value="STRESS RESPONSE PROTEIN NHAX"/>
    <property type="match status" value="1"/>
</dbReference>
<reference evidence="5" key="1">
    <citation type="submission" date="2016-06" db="EMBL/GenBank/DDBJ databases">
        <authorList>
            <person name="Radolfova-Krizova L."/>
            <person name="Nemec A."/>
        </authorList>
    </citation>
    <scope>NUCLEOTIDE SEQUENCE [LARGE SCALE GENOMIC DNA]</scope>
    <source>
        <strain evidence="5">ANC 4275</strain>
    </source>
</reference>
<sequence length="148" mass="16054">MSQYKQILVPVDESPISYSAVEHALALAKSQDAHVTIVSVVAVDPFVGVDFYAIAPAITEYFMQAEKSAQLRLEDIKQSFIRDGIEVDTRLVHGVSPTEGILQVADELNVDLIIMGSHGHTGLKKAMLGSVAQNILTQCPIPVLIVKE</sequence>
<dbReference type="PRINTS" id="PR01438">
    <property type="entry name" value="UNVRSLSTRESS"/>
</dbReference>
<dbReference type="Proteomes" id="UP000185753">
    <property type="component" value="Unassembled WGS sequence"/>
</dbReference>
<comment type="subcellular location">
    <subcellularLocation>
        <location evidence="2">Cytoplasm</location>
    </subcellularLocation>
</comment>
<gene>
    <name evidence="4" type="ORF">A9J31_10095</name>
</gene>
<evidence type="ECO:0000259" key="3">
    <source>
        <dbReference type="Pfam" id="PF00582"/>
    </source>
</evidence>
<accession>A0A1A7R7V4</accession>
<evidence type="ECO:0000313" key="5">
    <source>
        <dbReference type="Proteomes" id="UP000185753"/>
    </source>
</evidence>
<dbReference type="InterPro" id="IPR006016">
    <property type="entry name" value="UspA"/>
</dbReference>
<dbReference type="SUPFAM" id="SSF52402">
    <property type="entry name" value="Adenine nucleotide alpha hydrolases-like"/>
    <property type="match status" value="1"/>
</dbReference>
<feature type="domain" description="UspA" evidence="3">
    <location>
        <begin position="4"/>
        <end position="147"/>
    </location>
</feature>
<dbReference type="OrthoDB" id="9792500at2"/>
<dbReference type="InterPro" id="IPR006015">
    <property type="entry name" value="Universal_stress_UspA"/>
</dbReference>
<name>A0A1A7R7V4_9GAMM</name>
<organism evidence="4 5">
    <name type="scientific">Acinetobacter gandensis</name>
    <dbReference type="NCBI Taxonomy" id="1443941"/>
    <lineage>
        <taxon>Bacteria</taxon>
        <taxon>Pseudomonadati</taxon>
        <taxon>Pseudomonadota</taxon>
        <taxon>Gammaproteobacteria</taxon>
        <taxon>Moraxellales</taxon>
        <taxon>Moraxellaceae</taxon>
        <taxon>Acinetobacter</taxon>
    </lineage>
</organism>
<keyword evidence="2" id="KW-0963">Cytoplasm</keyword>
<protein>
    <recommendedName>
        <fullName evidence="2">Universal stress protein</fullName>
    </recommendedName>
</protein>
<dbReference type="Gene3D" id="3.40.50.620">
    <property type="entry name" value="HUPs"/>
    <property type="match status" value="1"/>
</dbReference>
<comment type="caution">
    <text evidence="4">The sequence shown here is derived from an EMBL/GenBank/DDBJ whole genome shotgun (WGS) entry which is preliminary data.</text>
</comment>
<comment type="similarity">
    <text evidence="1 2">Belongs to the universal stress protein A family.</text>
</comment>
<keyword evidence="5" id="KW-1185">Reference proteome</keyword>
<dbReference type="GO" id="GO:0005737">
    <property type="term" value="C:cytoplasm"/>
    <property type="evidence" value="ECO:0007669"/>
    <property type="project" value="UniProtKB-SubCell"/>
</dbReference>
<evidence type="ECO:0000256" key="2">
    <source>
        <dbReference type="PIRNR" id="PIRNR006276"/>
    </source>
</evidence>
<dbReference type="InterPro" id="IPR014729">
    <property type="entry name" value="Rossmann-like_a/b/a_fold"/>
</dbReference>
<dbReference type="RefSeq" id="WP_067767404.1">
    <property type="nucleotide sequence ID" value="NZ_LZDS01000029.1"/>
</dbReference>
<dbReference type="EMBL" id="LZDS01000029">
    <property type="protein sequence ID" value="OBX27568.1"/>
    <property type="molecule type" value="Genomic_DNA"/>
</dbReference>
<dbReference type="PIRSF" id="PIRSF006276">
    <property type="entry name" value="UspA"/>
    <property type="match status" value="1"/>
</dbReference>